<feature type="domain" description="Nucleoprotein TPR/MPL1" evidence="7">
    <location>
        <begin position="192"/>
        <end position="268"/>
    </location>
</feature>
<feature type="region of interest" description="Disordered" evidence="5">
    <location>
        <begin position="1432"/>
        <end position="1457"/>
    </location>
</feature>
<proteinExistence type="predicted"/>
<evidence type="ECO:0000259" key="6">
    <source>
        <dbReference type="Pfam" id="PF07926"/>
    </source>
</evidence>
<sequence>MRTRAQAHDPSALDVAYLATTYGVEEAELHALIDAPTTELVRDFLATITGKGEEFDKLNADKLKVEVELENTVRTSDTKVKAQKAAVTRQTKEIDDLRTKLNEAETAREALASELEKLRSSSTGSSAETQTLRQRLETLEASNRDALALVESKSTEKDRVATELSEQHSKLLALRREISQLEERNQSLENATSSQKFKEQSLQQEIDLLKRNNEWHSNELQTRNQEHAKFRKERNARISTLERELQDSTSNVEGLKRTESTLRQRLDEVQGKADEAFARIATLQEEAARKEQDFRTELSGSKRLSELQAQNAATHKARLAEVQSELEQVREDTHDEVSRLQAEIETERMDKQDAEQKVAELELKVEDLEQQVRTARPSTPVRNGSPTPGTPNALSGSLRKTVNGLSFTQLYTRYTEAQEELAAERRRTDKLSTALDEIVHDMETRKPEFEDLRAEQTRLEGEVLNYSDMLESANKERDQARQEVEVWQAKANAAEVEGDVLRQQLRDLSAQVKVLLVEVSSRDQGLGELSADERLEFERAARGELEEGVLESMTDTGRIIQERFVIFRNVDEMYSKYKEQLQATRNLAERMEGAEALEKARQFEATAAEVEDLRRQVARYKDELEQTDKSVQSFMKERDMFRRMLQHRGQLAPDADLQSMFGQSVGPGTPSRNSMAPPATPRSKETEDLNKLLKEQQTFFDQYRNESSTDRRILKEQVDALARDKSTLQANIARAQSQLTLATERYEMLQSNFNALRSENGEMQKRSQQLAEQAAKQDLRTQQVAEELVEARSMTESLRNENANARAEKELWKRIEARLTDDNRTLMDERSRLNKLVTDLQNLQNERELSESESRRRLQSRVESLENELSETKKKYEAEVEESRKAALRREYDESQNRTRIDDLVKSLGNTREELAAAKTARDSLQVRVDEMKIELRSAEEKVTALQPRPTPRLEPSQNGEQRLNGDEDVPAEQRLALEVADLRRELDLTKTELESAKQQVEEYKKIAQSAEDELASFSETADKYKEDTESHLAERNTKIRELEKRVDELSTELSQSNSELSDLRGKIEDHTRVLEQHRTAHESELKRAQDYADEQRAAYEAVTENVQAQADIAKDAQANYDAELIKHAEATKALTAVRKEYNDLRLEIAGLKAEAEVAKASLERGEESWAEQRERFEQELEEAKRKRRDLDEQNKILHQNLESFSNELAALRQGRAAEGEARESAPTGSGEGNFQEVIKFLRREKEIVDVQYELVSQEAKRLQQQLDYANSQLDESRQKLADERRQTADRANAEGSTNKLMQTINELNTYRESNSVLRNDLAQVRNQLKEKAEQAEQLLAEMEPLKGRVGELEGELENKEGEMKLLLDDRDHWRERTQNIISKYDRVDPAEIEAMKKQIEDLNAEKQRLESEQAPLREKVEGIDALIAEERENAQKDKKQAREGFVAQAKEQDRKRRVEIQELRTQKEDLSTELTQVKADLEALNTELASTKTLLEESQEASAAKAQTGDAEEGQIQEDGSAATGEDHAALHNRIASAEAAASEHASRAEFLNNHVQTLQARVQELEGQVADLHKQLSDAQVTTTGAPTENAAALEQLQQELTNAQHEVQTLRATAQAAPAQTLVNAEPAPGEKSVADQVAEEVAQLRTDMEKQHELAKQEMEKTCQERINKQRESFSKQMLERSNKIKADMQQEHTAEIQRIKEEHNAAIDKLKADHQAELDRLSQQGSAAIDKADSEAVVKIEAMAAESDFSKLELTDKQVKDLVRVHEGIKALVTRSIKSNVEKQTATLNESVESKKAEIAELKQKIEALSPGETGEITESDKVSRAELEQQLELLRKEKDEAVAQAQEQARIDQEAAVKQARQNAEQTAEKKSVLQKRFLATASAKVQIVQQAAEKTPTKPVKEVWDVASKAQGAPPTQAKQDVPPSPSQAKPAGTLGQPQQSSSPAPNPQAAAFTPSSSMTAASAPTASAPAPKAPAAAGAGPAALRANAQSGIPQPGSAASGSKLPRAGGPPSRQASIGGPGGVQIQGAAGAQRGGGATGLPRGGGPFTRGGRGGSRGAATAANAGQKRQHDGASPAGGDNKRTRGGPPSGGAS</sequence>
<name>A0A9Q8LHJ1_PASFU</name>
<feature type="compositionally biased region" description="Low complexity" evidence="5">
    <location>
        <begin position="1944"/>
        <end position="1996"/>
    </location>
</feature>
<feature type="region of interest" description="Disordered" evidence="5">
    <location>
        <begin position="1213"/>
        <end position="1233"/>
    </location>
</feature>
<feature type="coiled-coil region" evidence="4">
    <location>
        <begin position="973"/>
        <end position="1067"/>
    </location>
</feature>
<dbReference type="RefSeq" id="XP_047761935.1">
    <property type="nucleotide sequence ID" value="XM_047904646.1"/>
</dbReference>
<feature type="domain" description="Nucleoprotein TPR/MLP1-2" evidence="6">
    <location>
        <begin position="1081"/>
        <end position="1204"/>
    </location>
</feature>
<keyword evidence="10" id="KW-1185">Reference proteome</keyword>
<feature type="region of interest" description="Disordered" evidence="5">
    <location>
        <begin position="1274"/>
        <end position="1295"/>
    </location>
</feature>
<dbReference type="Pfam" id="PF25785">
    <property type="entry name" value="TPR"/>
    <property type="match status" value="1"/>
</dbReference>
<dbReference type="OrthoDB" id="343070at2759"/>
<feature type="region of interest" description="Disordered" evidence="5">
    <location>
        <begin position="940"/>
        <end position="968"/>
    </location>
</feature>
<evidence type="ECO:0000256" key="1">
    <source>
        <dbReference type="ARBA" id="ARBA00004123"/>
    </source>
</evidence>
<accession>A0A9Q8LHJ1</accession>
<feature type="domain" description="NUA/TPR/MLP1-2-like" evidence="8">
    <location>
        <begin position="485"/>
        <end position="596"/>
    </location>
</feature>
<feature type="region of interest" description="Disordered" evidence="5">
    <location>
        <begin position="1493"/>
        <end position="1531"/>
    </location>
</feature>
<feature type="coiled-coil region" evidence="4">
    <location>
        <begin position="1128"/>
        <end position="1208"/>
    </location>
</feature>
<feature type="compositionally biased region" description="Basic and acidic residues" evidence="5">
    <location>
        <begin position="1902"/>
        <end position="1911"/>
    </location>
</feature>
<evidence type="ECO:0000313" key="10">
    <source>
        <dbReference type="Proteomes" id="UP000756132"/>
    </source>
</evidence>
<evidence type="ECO:0000313" key="9">
    <source>
        <dbReference type="EMBL" id="UJO17569.1"/>
    </source>
</evidence>
<feature type="compositionally biased region" description="Basic and acidic residues" evidence="5">
    <location>
        <begin position="1432"/>
        <end position="1443"/>
    </location>
</feature>
<feature type="coiled-coil region" evidence="4">
    <location>
        <begin position="80"/>
        <end position="121"/>
    </location>
</feature>
<dbReference type="Pfam" id="PF07926">
    <property type="entry name" value="TPR_MLP1_2"/>
    <property type="match status" value="1"/>
</dbReference>
<evidence type="ECO:0000259" key="7">
    <source>
        <dbReference type="Pfam" id="PF25481"/>
    </source>
</evidence>
<feature type="compositionally biased region" description="Polar residues" evidence="5">
    <location>
        <begin position="1997"/>
        <end position="2008"/>
    </location>
</feature>
<evidence type="ECO:0000256" key="3">
    <source>
        <dbReference type="ARBA" id="ARBA00023242"/>
    </source>
</evidence>
<evidence type="ECO:0000259" key="8">
    <source>
        <dbReference type="Pfam" id="PF25785"/>
    </source>
</evidence>
<feature type="coiled-coil region" evidence="4">
    <location>
        <begin position="463"/>
        <end position="511"/>
    </location>
</feature>
<dbReference type="PANTHER" id="PTHR18898">
    <property type="entry name" value="NUCLEOPROTEIN TPR-RELATED"/>
    <property type="match status" value="1"/>
</dbReference>
<feature type="compositionally biased region" description="Basic and acidic residues" evidence="5">
    <location>
        <begin position="1275"/>
        <end position="1293"/>
    </location>
</feature>
<dbReference type="GO" id="GO:0005643">
    <property type="term" value="C:nuclear pore"/>
    <property type="evidence" value="ECO:0007669"/>
    <property type="project" value="TreeGrafter"/>
</dbReference>
<feature type="coiled-coil region" evidence="4">
    <location>
        <begin position="1550"/>
        <end position="1669"/>
    </location>
</feature>
<dbReference type="Proteomes" id="UP000756132">
    <property type="component" value="Chromosome 5"/>
</dbReference>
<evidence type="ECO:0008006" key="11">
    <source>
        <dbReference type="Google" id="ProtNLM"/>
    </source>
</evidence>
<feature type="compositionally biased region" description="Gly residues" evidence="5">
    <location>
        <begin position="2040"/>
        <end position="2064"/>
    </location>
</feature>
<feature type="coiled-coil region" evidence="4">
    <location>
        <begin position="164"/>
        <end position="371"/>
    </location>
</feature>
<feature type="coiled-coil region" evidence="4">
    <location>
        <begin position="1790"/>
        <end position="1883"/>
    </location>
</feature>
<dbReference type="EMBL" id="CP090167">
    <property type="protein sequence ID" value="UJO17569.1"/>
    <property type="molecule type" value="Genomic_DNA"/>
</dbReference>
<evidence type="ECO:0000256" key="4">
    <source>
        <dbReference type="SAM" id="Coils"/>
    </source>
</evidence>
<dbReference type="OMA" id="HAQQNYE"/>
<keyword evidence="3" id="KW-0539">Nucleus</keyword>
<feature type="region of interest" description="Disordered" evidence="5">
    <location>
        <begin position="372"/>
        <end position="398"/>
    </location>
</feature>
<dbReference type="GO" id="GO:0017056">
    <property type="term" value="F:structural constituent of nuclear pore"/>
    <property type="evidence" value="ECO:0007669"/>
    <property type="project" value="TreeGrafter"/>
</dbReference>
<dbReference type="PANTHER" id="PTHR18898:SF2">
    <property type="entry name" value="NUCLEOPROTEIN TPR"/>
    <property type="match status" value="1"/>
</dbReference>
<feature type="coiled-coil region" evidence="4">
    <location>
        <begin position="574"/>
        <end position="637"/>
    </location>
</feature>
<keyword evidence="2 4" id="KW-0175">Coiled coil</keyword>
<reference evidence="9" key="1">
    <citation type="submission" date="2021-12" db="EMBL/GenBank/DDBJ databases">
        <authorList>
            <person name="Zaccaron A."/>
            <person name="Stergiopoulos I."/>
        </authorList>
    </citation>
    <scope>NUCLEOTIDE SEQUENCE</scope>
    <source>
        <strain evidence="9">Race5_Kim</strain>
    </source>
</reference>
<dbReference type="Pfam" id="PF25481">
    <property type="entry name" value="Nucleoprot-TPR"/>
    <property type="match status" value="1"/>
</dbReference>
<dbReference type="InterPro" id="IPR057974">
    <property type="entry name" value="NUA/TPR/MLP1-2-like_dom"/>
</dbReference>
<dbReference type="GO" id="GO:0006406">
    <property type="term" value="P:mRNA export from nucleus"/>
    <property type="evidence" value="ECO:0007669"/>
    <property type="project" value="TreeGrafter"/>
</dbReference>
<feature type="region of interest" description="Disordered" evidence="5">
    <location>
        <begin position="1896"/>
        <end position="2101"/>
    </location>
</feature>
<reference evidence="9" key="2">
    <citation type="journal article" date="2022" name="Microb. Genom.">
        <title>A chromosome-scale genome assembly of the tomato pathogen Cladosporium fulvum reveals a compartmentalized genome architecture and the presence of a dispensable chromosome.</title>
        <authorList>
            <person name="Zaccaron A.Z."/>
            <person name="Chen L.H."/>
            <person name="Samaras A."/>
            <person name="Stergiopoulos I."/>
        </authorList>
    </citation>
    <scope>NUCLEOTIDE SEQUENCE</scope>
    <source>
        <strain evidence="9">Race5_Kim</strain>
    </source>
</reference>
<dbReference type="InterPro" id="IPR012929">
    <property type="entry name" value="Nucleoprot-TPR/MLP1-2_dom"/>
</dbReference>
<dbReference type="GO" id="GO:0006606">
    <property type="term" value="P:protein import into nucleus"/>
    <property type="evidence" value="ECO:0007669"/>
    <property type="project" value="InterPro"/>
</dbReference>
<dbReference type="GeneID" id="71985376"/>
<comment type="subcellular location">
    <subcellularLocation>
        <location evidence="1">Nucleus</location>
    </subcellularLocation>
</comment>
<feature type="coiled-coil region" evidence="4">
    <location>
        <begin position="1694"/>
        <end position="1729"/>
    </location>
</feature>
<feature type="region of interest" description="Disordered" evidence="5">
    <location>
        <begin position="661"/>
        <end position="687"/>
    </location>
</feature>
<gene>
    <name evidence="9" type="ORF">CLAFUR5_05498</name>
</gene>
<organism evidence="9 10">
    <name type="scientific">Passalora fulva</name>
    <name type="common">Tomato leaf mold</name>
    <name type="synonym">Cladosporium fulvum</name>
    <dbReference type="NCBI Taxonomy" id="5499"/>
    <lineage>
        <taxon>Eukaryota</taxon>
        <taxon>Fungi</taxon>
        <taxon>Dikarya</taxon>
        <taxon>Ascomycota</taxon>
        <taxon>Pezizomycotina</taxon>
        <taxon>Dothideomycetes</taxon>
        <taxon>Dothideomycetidae</taxon>
        <taxon>Mycosphaerellales</taxon>
        <taxon>Mycosphaerellaceae</taxon>
        <taxon>Fulvia</taxon>
    </lineage>
</organism>
<evidence type="ECO:0000256" key="5">
    <source>
        <dbReference type="SAM" id="MobiDB-lite"/>
    </source>
</evidence>
<dbReference type="KEGG" id="ffu:CLAFUR5_05498"/>
<evidence type="ECO:0000256" key="2">
    <source>
        <dbReference type="ARBA" id="ARBA00023054"/>
    </source>
</evidence>
<protein>
    <recommendedName>
        <fullName evidence="11">Nucleoprotein TPR/MLP1 domain-containing protein</fullName>
    </recommendedName>
</protein>
<dbReference type="InterPro" id="IPR057577">
    <property type="entry name" value="Nucleoprot-TPR/MLP1_dom"/>
</dbReference>